<dbReference type="PANTHER" id="PTHR45947:SF14">
    <property type="entry name" value="SLL1723 PROTEIN"/>
    <property type="match status" value="1"/>
</dbReference>
<evidence type="ECO:0000313" key="4">
    <source>
        <dbReference type="Proteomes" id="UP000800984"/>
    </source>
</evidence>
<dbReference type="CDD" id="cd03801">
    <property type="entry name" value="GT4_PimA-like"/>
    <property type="match status" value="1"/>
</dbReference>
<evidence type="ECO:0000313" key="3">
    <source>
        <dbReference type="EMBL" id="NHM01133.1"/>
    </source>
</evidence>
<gene>
    <name evidence="3" type="ORF">G4D72_03300</name>
</gene>
<dbReference type="EMBL" id="JAAJBT010000002">
    <property type="protein sequence ID" value="NHM01133.1"/>
    <property type="molecule type" value="Genomic_DNA"/>
</dbReference>
<comment type="caution">
    <text evidence="3">The sequence shown here is derived from an EMBL/GenBank/DDBJ whole genome shotgun (WGS) entry which is preliminary data.</text>
</comment>
<dbReference type="SUPFAM" id="SSF53756">
    <property type="entry name" value="UDP-Glycosyltransferase/glycogen phosphorylase"/>
    <property type="match status" value="1"/>
</dbReference>
<protein>
    <submittedName>
        <fullName evidence="3">Glycosyltransferase family 4 protein</fullName>
    </submittedName>
</protein>
<dbReference type="Proteomes" id="UP000800984">
    <property type="component" value="Unassembled WGS sequence"/>
</dbReference>
<dbReference type="Pfam" id="PF00534">
    <property type="entry name" value="Glycos_transf_1"/>
    <property type="match status" value="1"/>
</dbReference>
<proteinExistence type="predicted"/>
<accession>A0ABX0I1R2</accession>
<dbReference type="PANTHER" id="PTHR45947">
    <property type="entry name" value="SULFOQUINOVOSYL TRANSFERASE SQD2"/>
    <property type="match status" value="1"/>
</dbReference>
<dbReference type="Gene3D" id="3.40.50.2000">
    <property type="entry name" value="Glycogen Phosphorylase B"/>
    <property type="match status" value="2"/>
</dbReference>
<dbReference type="InterPro" id="IPR028098">
    <property type="entry name" value="Glyco_trans_4-like_N"/>
</dbReference>
<name>A0ABX0I1R2_9FLAO</name>
<organism evidence="3 4">
    <name type="scientific">Flavobacterium difficile</name>
    <dbReference type="NCBI Taxonomy" id="2709659"/>
    <lineage>
        <taxon>Bacteria</taxon>
        <taxon>Pseudomonadati</taxon>
        <taxon>Bacteroidota</taxon>
        <taxon>Flavobacteriia</taxon>
        <taxon>Flavobacteriales</taxon>
        <taxon>Flavobacteriaceae</taxon>
        <taxon>Flavobacterium</taxon>
    </lineage>
</organism>
<dbReference type="InterPro" id="IPR001296">
    <property type="entry name" value="Glyco_trans_1"/>
</dbReference>
<evidence type="ECO:0000259" key="2">
    <source>
        <dbReference type="Pfam" id="PF13439"/>
    </source>
</evidence>
<keyword evidence="4" id="KW-1185">Reference proteome</keyword>
<dbReference type="InterPro" id="IPR050194">
    <property type="entry name" value="Glycosyltransferase_grp1"/>
</dbReference>
<sequence length="385" mass="43899">MHIAFITPEYPHPKIKNSGGLGTSIKNLVAALVSQRIEVTVFVYGQQNAEFFKENGVTFHFIPNQNYRFAKWFFYRKYIQKYINKVVETQKIDLLEAADWTGITAFMKFKIPLVIRFHGSDTYFCHLEQRPQKRKNFWFEKLAVQNATAFIAPTQFAGEVSAKLFSIPAEKVTTIHYGLTLSNFVNTTPEQFETETLLYLGTVIRKKGVFELPTIFNEVRKQFPKAKLIIIGNDAPDIQTGSQSTWSLVEKLFAKEALPFVTFLGKKPYEEVQNYIKKAHVCLFPTYAETLGMVTIEAMALQKPVVNSNIGWANELLIDGESGFLVHPSDHTLFAEKIVTLFSDRALCSKMGQLANKRVAAVFDIDKKVRENISFYSSILESEKN</sequence>
<feature type="domain" description="Glycosyl transferase family 1" evidence="1">
    <location>
        <begin position="193"/>
        <end position="357"/>
    </location>
</feature>
<feature type="domain" description="Glycosyltransferase subfamily 4-like N-terminal" evidence="2">
    <location>
        <begin position="19"/>
        <end position="180"/>
    </location>
</feature>
<evidence type="ECO:0000259" key="1">
    <source>
        <dbReference type="Pfam" id="PF00534"/>
    </source>
</evidence>
<reference evidence="3 4" key="1">
    <citation type="submission" date="2020-02" db="EMBL/GenBank/DDBJ databases">
        <authorList>
            <person name="Chen W.-M."/>
        </authorList>
    </citation>
    <scope>NUCLEOTIDE SEQUENCE [LARGE SCALE GENOMIC DNA]</scope>
    <source>
        <strain evidence="3 4">KDG-16</strain>
    </source>
</reference>
<dbReference type="RefSeq" id="WP_166076736.1">
    <property type="nucleotide sequence ID" value="NZ_JAAJBT010000002.1"/>
</dbReference>
<dbReference type="Pfam" id="PF13439">
    <property type="entry name" value="Glyco_transf_4"/>
    <property type="match status" value="1"/>
</dbReference>